<organism evidence="2 3">
    <name type="scientific">Stentor coeruleus</name>
    <dbReference type="NCBI Taxonomy" id="5963"/>
    <lineage>
        <taxon>Eukaryota</taxon>
        <taxon>Sar</taxon>
        <taxon>Alveolata</taxon>
        <taxon>Ciliophora</taxon>
        <taxon>Postciliodesmatophora</taxon>
        <taxon>Heterotrichea</taxon>
        <taxon>Heterotrichida</taxon>
        <taxon>Stentoridae</taxon>
        <taxon>Stentor</taxon>
    </lineage>
</organism>
<gene>
    <name evidence="2" type="ORF">SteCoe_36171</name>
</gene>
<feature type="region of interest" description="Disordered" evidence="1">
    <location>
        <begin position="177"/>
        <end position="202"/>
    </location>
</feature>
<dbReference type="Proteomes" id="UP000187209">
    <property type="component" value="Unassembled WGS sequence"/>
</dbReference>
<keyword evidence="3" id="KW-1185">Reference proteome</keyword>
<evidence type="ECO:0000313" key="2">
    <source>
        <dbReference type="EMBL" id="OMJ66841.1"/>
    </source>
</evidence>
<accession>A0A1R2AQQ2</accession>
<proteinExistence type="predicted"/>
<dbReference type="OrthoDB" id="305484at2759"/>
<dbReference type="AlphaFoldDB" id="A0A1R2AQQ2"/>
<name>A0A1R2AQQ2_9CILI</name>
<reference evidence="2 3" key="1">
    <citation type="submission" date="2016-11" db="EMBL/GenBank/DDBJ databases">
        <title>The macronuclear genome of Stentor coeruleus: a giant cell with tiny introns.</title>
        <authorList>
            <person name="Slabodnick M."/>
            <person name="Ruby J.G."/>
            <person name="Reiff S.B."/>
            <person name="Swart E.C."/>
            <person name="Gosai S."/>
            <person name="Prabakaran S."/>
            <person name="Witkowska E."/>
            <person name="Larue G.E."/>
            <person name="Fisher S."/>
            <person name="Freeman R.M."/>
            <person name="Gunawardena J."/>
            <person name="Chu W."/>
            <person name="Stover N.A."/>
            <person name="Gregory B.D."/>
            <person name="Nowacki M."/>
            <person name="Derisi J."/>
            <person name="Roy S.W."/>
            <person name="Marshall W.F."/>
            <person name="Sood P."/>
        </authorList>
    </citation>
    <scope>NUCLEOTIDE SEQUENCE [LARGE SCALE GENOMIC DNA]</scope>
    <source>
        <strain evidence="2">WM001</strain>
    </source>
</reference>
<protein>
    <submittedName>
        <fullName evidence="2">Uncharacterized protein</fullName>
    </submittedName>
</protein>
<comment type="caution">
    <text evidence="2">The sequence shown here is derived from an EMBL/GenBank/DDBJ whole genome shotgun (WGS) entry which is preliminary data.</text>
</comment>
<evidence type="ECO:0000313" key="3">
    <source>
        <dbReference type="Proteomes" id="UP000187209"/>
    </source>
</evidence>
<sequence length="281" mass="32448">MDEVSQIVNPDLVKLAQELVLDEHFPCIPIWLSTATKNEIKGLKVVNAIVKHEGRKKFRPKQIPTESLLQNSADLLRKKYMKSNYEAEYCQESQNNQQVDILKYRQLNELKCTEVLKKLPLAYLKNWLTLKDEPNYQYLMLTFLRGIYSVAKTQTAIPSSSHREYFSWVKNDNTRRNGLASKSVDRKNTQKSSSKRTESFSEAKYHYESPKYAEISHRTRGIQALKGNGEITSWVSHLQGVKTSLYQDSFIPLFAKKIIAPKADFNTSIVCRLLPNNDNKL</sequence>
<evidence type="ECO:0000256" key="1">
    <source>
        <dbReference type="SAM" id="MobiDB-lite"/>
    </source>
</evidence>
<dbReference type="EMBL" id="MPUH01001621">
    <property type="protein sequence ID" value="OMJ66841.1"/>
    <property type="molecule type" value="Genomic_DNA"/>
</dbReference>